<feature type="transmembrane region" description="Helical" evidence="1">
    <location>
        <begin position="78"/>
        <end position="95"/>
    </location>
</feature>
<accession>A0ABV8PHS1</accession>
<evidence type="ECO:0008006" key="4">
    <source>
        <dbReference type="Google" id="ProtNLM"/>
    </source>
</evidence>
<gene>
    <name evidence="2" type="ORF">ACFOWS_06310</name>
</gene>
<reference evidence="3" key="1">
    <citation type="journal article" date="2019" name="Int. J. Syst. Evol. Microbiol.">
        <title>The Global Catalogue of Microorganisms (GCM) 10K type strain sequencing project: providing services to taxonomists for standard genome sequencing and annotation.</title>
        <authorList>
            <consortium name="The Broad Institute Genomics Platform"/>
            <consortium name="The Broad Institute Genome Sequencing Center for Infectious Disease"/>
            <person name="Wu L."/>
            <person name="Ma J."/>
        </authorList>
    </citation>
    <scope>NUCLEOTIDE SEQUENCE [LARGE SCALE GENOMIC DNA]</scope>
    <source>
        <strain evidence="3">CGMCC 1.15774</strain>
    </source>
</reference>
<name>A0ABV8PHS1_9FLAO</name>
<comment type="caution">
    <text evidence="2">The sequence shown here is derived from an EMBL/GenBank/DDBJ whole genome shotgun (WGS) entry which is preliminary data.</text>
</comment>
<keyword evidence="1" id="KW-0472">Membrane</keyword>
<feature type="transmembrane region" description="Helical" evidence="1">
    <location>
        <begin position="52"/>
        <end position="71"/>
    </location>
</feature>
<feature type="transmembrane region" description="Helical" evidence="1">
    <location>
        <begin position="7"/>
        <end position="32"/>
    </location>
</feature>
<keyword evidence="1" id="KW-1133">Transmembrane helix</keyword>
<organism evidence="2 3">
    <name type="scientific">Flagellimonas marina</name>
    <dbReference type="NCBI Taxonomy" id="1775168"/>
    <lineage>
        <taxon>Bacteria</taxon>
        <taxon>Pseudomonadati</taxon>
        <taxon>Bacteroidota</taxon>
        <taxon>Flavobacteriia</taxon>
        <taxon>Flavobacteriales</taxon>
        <taxon>Flavobacteriaceae</taxon>
        <taxon>Flagellimonas</taxon>
    </lineage>
</organism>
<evidence type="ECO:0000313" key="3">
    <source>
        <dbReference type="Proteomes" id="UP001595841"/>
    </source>
</evidence>
<dbReference type="EMBL" id="JBHSCL010000004">
    <property type="protein sequence ID" value="MFC4219734.1"/>
    <property type="molecule type" value="Genomic_DNA"/>
</dbReference>
<evidence type="ECO:0000256" key="1">
    <source>
        <dbReference type="SAM" id="Phobius"/>
    </source>
</evidence>
<keyword evidence="3" id="KW-1185">Reference proteome</keyword>
<keyword evidence="1" id="KW-0812">Transmembrane</keyword>
<sequence length="141" mass="15607">MIKSENINIALVIGAVLTITSFVPVIQIIMLYANGGFLYTFEAILNTSDYSLLNYVNLLFGILSLIAFYFAKKIGFKILWAIANVFFSNGFIILLEMGYTKGGDTEPYFLGFLISGILAIIPLLVTGIIKENTFDKISNLD</sequence>
<dbReference type="RefSeq" id="WP_379763093.1">
    <property type="nucleotide sequence ID" value="NZ_JBHSCL010000004.1"/>
</dbReference>
<feature type="transmembrane region" description="Helical" evidence="1">
    <location>
        <begin position="107"/>
        <end position="129"/>
    </location>
</feature>
<dbReference type="Proteomes" id="UP001595841">
    <property type="component" value="Unassembled WGS sequence"/>
</dbReference>
<protein>
    <recommendedName>
        <fullName evidence="4">DUF4383 domain-containing protein</fullName>
    </recommendedName>
</protein>
<proteinExistence type="predicted"/>
<evidence type="ECO:0000313" key="2">
    <source>
        <dbReference type="EMBL" id="MFC4219734.1"/>
    </source>
</evidence>